<gene>
    <name evidence="2" type="ORF">NVS89_07535</name>
</gene>
<evidence type="ECO:0000256" key="1">
    <source>
        <dbReference type="SAM" id="MobiDB-lite"/>
    </source>
</evidence>
<accession>A0A9X2T1E8</accession>
<protein>
    <recommendedName>
        <fullName evidence="4">DUF4412 domain-containing protein</fullName>
    </recommendedName>
</protein>
<name>A0A9X2T1E8_9HYPH</name>
<dbReference type="AlphaFoldDB" id="A0A9X2T1E8"/>
<feature type="compositionally biased region" description="Basic and acidic residues" evidence="1">
    <location>
        <begin position="43"/>
        <end position="54"/>
    </location>
</feature>
<dbReference type="EMBL" id="JANTHZ010000002">
    <property type="protein sequence ID" value="MCS0494945.1"/>
    <property type="molecule type" value="Genomic_DNA"/>
</dbReference>
<dbReference type="Proteomes" id="UP001151088">
    <property type="component" value="Unassembled WGS sequence"/>
</dbReference>
<evidence type="ECO:0008006" key="4">
    <source>
        <dbReference type="Google" id="ProtNLM"/>
    </source>
</evidence>
<dbReference type="RefSeq" id="WP_258731984.1">
    <property type="nucleotide sequence ID" value="NZ_JANTHZ010000002.1"/>
</dbReference>
<sequence>MNITNGRPGVLARGMAGIAVVALVGGAVSSGALAQQVSKPKPPARERSAPDERPPLPSSDFSVRGTVTPKGEATFAYRDGHLRVEIFHGAERIMVGLVDPEAHTIIVLPDLPGMGSVAFEMDLPPEFRFVSMPADSRRIGFDTVSTEPCEVWRGTDPDLGTPVQACFTVDGIPLRVQATTRQGLKVAFEATELERGPQDPAAFDVPEGVRVQRVPPSLQDMVPGGGLSP</sequence>
<evidence type="ECO:0000313" key="2">
    <source>
        <dbReference type="EMBL" id="MCS0494945.1"/>
    </source>
</evidence>
<keyword evidence="3" id="KW-1185">Reference proteome</keyword>
<proteinExistence type="predicted"/>
<organism evidence="2 3">
    <name type="scientific">Ancylobacter mangrovi</name>
    <dbReference type="NCBI Taxonomy" id="2972472"/>
    <lineage>
        <taxon>Bacteria</taxon>
        <taxon>Pseudomonadati</taxon>
        <taxon>Pseudomonadota</taxon>
        <taxon>Alphaproteobacteria</taxon>
        <taxon>Hyphomicrobiales</taxon>
        <taxon>Xanthobacteraceae</taxon>
        <taxon>Ancylobacter</taxon>
    </lineage>
</organism>
<comment type="caution">
    <text evidence="2">The sequence shown here is derived from an EMBL/GenBank/DDBJ whole genome shotgun (WGS) entry which is preliminary data.</text>
</comment>
<feature type="region of interest" description="Disordered" evidence="1">
    <location>
        <begin position="33"/>
        <end position="66"/>
    </location>
</feature>
<evidence type="ECO:0000313" key="3">
    <source>
        <dbReference type="Proteomes" id="UP001151088"/>
    </source>
</evidence>
<reference evidence="2" key="1">
    <citation type="submission" date="2022-08" db="EMBL/GenBank/DDBJ databases">
        <authorList>
            <person name="Li F."/>
        </authorList>
    </citation>
    <scope>NUCLEOTIDE SEQUENCE</scope>
    <source>
        <strain evidence="2">MQZ15Z-1</strain>
    </source>
</reference>